<name>A0ABP9KNP3_9NOCA</name>
<dbReference type="InterPro" id="IPR001242">
    <property type="entry name" value="Condensation_dom"/>
</dbReference>
<evidence type="ECO:0000313" key="2">
    <source>
        <dbReference type="EMBL" id="GAA5060941.1"/>
    </source>
</evidence>
<dbReference type="Gene3D" id="3.30.559.10">
    <property type="entry name" value="Chloramphenicol acetyltransferase-like domain"/>
    <property type="match status" value="1"/>
</dbReference>
<evidence type="ECO:0000259" key="1">
    <source>
        <dbReference type="Pfam" id="PF00668"/>
    </source>
</evidence>
<evidence type="ECO:0000313" key="3">
    <source>
        <dbReference type="Proteomes" id="UP001500603"/>
    </source>
</evidence>
<organism evidence="2 3">
    <name type="scientific">Nocardia callitridis</name>
    <dbReference type="NCBI Taxonomy" id="648753"/>
    <lineage>
        <taxon>Bacteria</taxon>
        <taxon>Bacillati</taxon>
        <taxon>Actinomycetota</taxon>
        <taxon>Actinomycetes</taxon>
        <taxon>Mycobacteriales</taxon>
        <taxon>Nocardiaceae</taxon>
        <taxon>Nocardia</taxon>
    </lineage>
</organism>
<dbReference type="RefSeq" id="WP_345497705.1">
    <property type="nucleotide sequence ID" value="NZ_BAABJM010000004.1"/>
</dbReference>
<dbReference type="Pfam" id="PF00668">
    <property type="entry name" value="Condensation"/>
    <property type="match status" value="1"/>
</dbReference>
<dbReference type="Gene3D" id="3.30.559.30">
    <property type="entry name" value="Nonribosomal peptide synthetase, condensation domain"/>
    <property type="match status" value="1"/>
</dbReference>
<comment type="caution">
    <text evidence="2">The sequence shown here is derived from an EMBL/GenBank/DDBJ whole genome shotgun (WGS) entry which is preliminary data.</text>
</comment>
<protein>
    <submittedName>
        <fullName evidence="2">Condensation domain-containing protein</fullName>
    </submittedName>
</protein>
<reference evidence="3" key="1">
    <citation type="journal article" date="2019" name="Int. J. Syst. Evol. Microbiol.">
        <title>The Global Catalogue of Microorganisms (GCM) 10K type strain sequencing project: providing services to taxonomists for standard genome sequencing and annotation.</title>
        <authorList>
            <consortium name="The Broad Institute Genomics Platform"/>
            <consortium name="The Broad Institute Genome Sequencing Center for Infectious Disease"/>
            <person name="Wu L."/>
            <person name="Ma J."/>
        </authorList>
    </citation>
    <scope>NUCLEOTIDE SEQUENCE [LARGE SCALE GENOMIC DNA]</scope>
    <source>
        <strain evidence="3">JCM 18298</strain>
    </source>
</reference>
<dbReference type="InterPro" id="IPR023213">
    <property type="entry name" value="CAT-like_dom_sf"/>
</dbReference>
<keyword evidence="3" id="KW-1185">Reference proteome</keyword>
<proteinExistence type="predicted"/>
<dbReference type="EMBL" id="BAABJM010000004">
    <property type="protein sequence ID" value="GAA5060941.1"/>
    <property type="molecule type" value="Genomic_DNA"/>
</dbReference>
<sequence>MEFTELADYPLPAGTVTEWVPVAHSAAWQFDDRPLSYNHQDHCERTDPTTPDTENSWIGAVFEVPLRFDEQALRTTLTRWTARHESFRTTAGAAVDDHGDLVITRYTCPAEDITIESTTIGPIHSKMRVHQHICDFFGTNLTPMHWPHCLVATVSDTDLTRADEAFLLIFGADHSVLDAYSMLLAVSEIQRIYRSVTLGDAPELPTVGSYLDYAVVDRGLGEQLHLDHPVVSTWRHYLNRCGGGFPLFPLSVTPRNPRPEARDHTDLHQSGLSSWVLSAEETDVLERRCRDLGHSIHTAALATLAATNAILTDEAEPLRFAMPMHTRHDAAHVHAMGWYVGIVPIEIDLSADEDLHDRLTHTATAVRAAKSLARYPYPRVARLLANASTPKFVVSYLDVRHVPDAAEWQGWNVRPLRSGERSDDEVYFWIARSPAGMAISARFPSNEVAAANVHRFINTFSAQLSSAATTEPTPSRSSSVLESR</sequence>
<accession>A0ABP9KNP3</accession>
<dbReference type="Proteomes" id="UP001500603">
    <property type="component" value="Unassembled WGS sequence"/>
</dbReference>
<feature type="domain" description="Condensation" evidence="1">
    <location>
        <begin position="57"/>
        <end position="388"/>
    </location>
</feature>
<dbReference type="SUPFAM" id="SSF52777">
    <property type="entry name" value="CoA-dependent acyltransferases"/>
    <property type="match status" value="2"/>
</dbReference>
<gene>
    <name evidence="2" type="ORF">GCM10023318_42970</name>
</gene>